<keyword evidence="2 3" id="KW-0040">ANK repeat</keyword>
<evidence type="ECO:0000313" key="5">
    <source>
        <dbReference type="Proteomes" id="UP000256695"/>
    </source>
</evidence>
<name>A0A3D8JAY4_9HELI</name>
<keyword evidence="1" id="KW-0677">Repeat</keyword>
<dbReference type="Proteomes" id="UP000256695">
    <property type="component" value="Unassembled WGS sequence"/>
</dbReference>
<dbReference type="AlphaFoldDB" id="A0A3D8JAY4"/>
<dbReference type="Gene3D" id="1.25.40.20">
    <property type="entry name" value="Ankyrin repeat-containing domain"/>
    <property type="match status" value="1"/>
</dbReference>
<evidence type="ECO:0000256" key="1">
    <source>
        <dbReference type="ARBA" id="ARBA00022737"/>
    </source>
</evidence>
<dbReference type="SUPFAM" id="SSF48403">
    <property type="entry name" value="Ankyrin repeat"/>
    <property type="match status" value="1"/>
</dbReference>
<feature type="repeat" description="ANK" evidence="3">
    <location>
        <begin position="46"/>
        <end position="78"/>
    </location>
</feature>
<protein>
    <submittedName>
        <fullName evidence="4">Uncharacterized protein</fullName>
    </submittedName>
</protein>
<dbReference type="RefSeq" id="WP_115578391.1">
    <property type="nucleotide sequence ID" value="NZ_NXLX01000001.1"/>
</dbReference>
<sequence length="277" mass="30501">MKKIFFMFLLPCLLLANKYDYLLFSNNYTDVRKGIDLGANVNAILRGSTPIYDASRKNNTEILYLLINRGADVNKVCHGETPLHKVVQFGNYKFAQALLKAGAKPNIKDSIRGNTPLHYAVSRNDKAMISLLMSYGADMYITNDTGDAPARYIFTKVQVPAMRVENKELIVASSAFSIGQGAVGISASNPTDSFISIDKVALYINGDLISEIEVNRSLAPRSSSGLGSLPITREAYKSVSLSRDGSANVKYGFAIKYNINGKSRTLYETTKTNLKVW</sequence>
<accession>A0A3D8JAY4</accession>
<evidence type="ECO:0000256" key="2">
    <source>
        <dbReference type="ARBA" id="ARBA00023043"/>
    </source>
</evidence>
<gene>
    <name evidence="4" type="ORF">CQA57_01120</name>
</gene>
<dbReference type="PROSITE" id="PS50088">
    <property type="entry name" value="ANK_REPEAT"/>
    <property type="match status" value="3"/>
</dbReference>
<dbReference type="PROSITE" id="PS50297">
    <property type="entry name" value="ANK_REP_REGION"/>
    <property type="match status" value="3"/>
</dbReference>
<evidence type="ECO:0000256" key="3">
    <source>
        <dbReference type="PROSITE-ProRule" id="PRU00023"/>
    </source>
</evidence>
<dbReference type="InterPro" id="IPR036770">
    <property type="entry name" value="Ankyrin_rpt-contain_sf"/>
</dbReference>
<dbReference type="Pfam" id="PF00023">
    <property type="entry name" value="Ank"/>
    <property type="match status" value="1"/>
</dbReference>
<comment type="caution">
    <text evidence="4">The sequence shown here is derived from an EMBL/GenBank/DDBJ whole genome shotgun (WGS) entry which is preliminary data.</text>
</comment>
<dbReference type="PANTHER" id="PTHR24171">
    <property type="entry name" value="ANKYRIN REPEAT DOMAIN-CONTAINING PROTEIN 39-RELATED"/>
    <property type="match status" value="1"/>
</dbReference>
<proteinExistence type="predicted"/>
<dbReference type="Pfam" id="PF12796">
    <property type="entry name" value="Ank_2"/>
    <property type="match status" value="1"/>
</dbReference>
<feature type="repeat" description="ANK" evidence="3">
    <location>
        <begin position="78"/>
        <end position="110"/>
    </location>
</feature>
<dbReference type="InterPro" id="IPR002110">
    <property type="entry name" value="Ankyrin_rpt"/>
</dbReference>
<keyword evidence="5" id="KW-1185">Reference proteome</keyword>
<reference evidence="4 5" key="1">
    <citation type="submission" date="2018-04" db="EMBL/GenBank/DDBJ databases">
        <title>Novel Campyloabacter and Helicobacter Species and Strains.</title>
        <authorList>
            <person name="Mannion A.J."/>
            <person name="Shen Z."/>
            <person name="Fox J.G."/>
        </authorList>
    </citation>
    <scope>NUCLEOTIDE SEQUENCE [LARGE SCALE GENOMIC DNA]</scope>
    <source>
        <strain evidence="4 5">MIT 04-9362</strain>
    </source>
</reference>
<feature type="repeat" description="ANK" evidence="3">
    <location>
        <begin position="112"/>
        <end position="144"/>
    </location>
</feature>
<dbReference type="SMART" id="SM00248">
    <property type="entry name" value="ANK"/>
    <property type="match status" value="3"/>
</dbReference>
<dbReference type="OrthoDB" id="5657095at2"/>
<organism evidence="4 5">
    <name type="scientific">Helicobacter anseris</name>
    <dbReference type="NCBI Taxonomy" id="375926"/>
    <lineage>
        <taxon>Bacteria</taxon>
        <taxon>Pseudomonadati</taxon>
        <taxon>Campylobacterota</taxon>
        <taxon>Epsilonproteobacteria</taxon>
        <taxon>Campylobacterales</taxon>
        <taxon>Helicobacteraceae</taxon>
        <taxon>Helicobacter</taxon>
    </lineage>
</organism>
<evidence type="ECO:0000313" key="4">
    <source>
        <dbReference type="EMBL" id="RDU74683.1"/>
    </source>
</evidence>
<dbReference type="EMBL" id="NXLX01000001">
    <property type="protein sequence ID" value="RDU74683.1"/>
    <property type="molecule type" value="Genomic_DNA"/>
</dbReference>